<dbReference type="InterPro" id="IPR036249">
    <property type="entry name" value="Thioredoxin-like_sf"/>
</dbReference>
<dbReference type="SUPFAM" id="SSF52833">
    <property type="entry name" value="Thioredoxin-like"/>
    <property type="match status" value="1"/>
</dbReference>
<evidence type="ECO:0000256" key="3">
    <source>
        <dbReference type="ARBA" id="ARBA00023128"/>
    </source>
</evidence>
<comment type="subcellular location">
    <subcellularLocation>
        <location evidence="1">Mitochondrion</location>
    </subcellularLocation>
</comment>
<name>A0A4S4L5F0_9AGAM</name>
<keyword evidence="7" id="KW-1185">Reference proteome</keyword>
<evidence type="ECO:0000259" key="5">
    <source>
        <dbReference type="SMART" id="SM00916"/>
    </source>
</evidence>
<evidence type="ECO:0000313" key="6">
    <source>
        <dbReference type="EMBL" id="THH04800.1"/>
    </source>
</evidence>
<sequence>MPRAKVLPGPSSLSQILKRLHTLPTPVLAPSVKKLKLTLAAKNDHFGARSVSEVRHFVKEDMPRIKYWNPDLEVLVNKLPRTKPDAMKAVMLLEYKNGKTRSMDVSSKWSTAILEELMDAAGGERWRQHKEEQLSAAAGENELDVKPRLDAVSPTQRKSTIAKAVVGVQRSSYQGC</sequence>
<feature type="domain" description="Ribosomal protein/NADH dehydrogenase" evidence="5">
    <location>
        <begin position="50"/>
        <end position="124"/>
    </location>
</feature>
<dbReference type="OrthoDB" id="1696305at2759"/>
<gene>
    <name evidence="6" type="ORF">EW145_g5263</name>
</gene>
<evidence type="ECO:0000256" key="4">
    <source>
        <dbReference type="ARBA" id="ARBA00023274"/>
    </source>
</evidence>
<dbReference type="GO" id="GO:0005739">
    <property type="term" value="C:mitochondrion"/>
    <property type="evidence" value="ECO:0007669"/>
    <property type="project" value="UniProtKB-SubCell"/>
</dbReference>
<dbReference type="PANTHER" id="PTHR13274">
    <property type="entry name" value="MITOCHONDRIAL RIBOSOMAL PROTEIN S25"/>
    <property type="match status" value="1"/>
</dbReference>
<dbReference type="Pfam" id="PF05047">
    <property type="entry name" value="L51_S25_CI-B8"/>
    <property type="match status" value="1"/>
</dbReference>
<evidence type="ECO:0000313" key="7">
    <source>
        <dbReference type="Proteomes" id="UP000308199"/>
    </source>
</evidence>
<evidence type="ECO:0000256" key="1">
    <source>
        <dbReference type="ARBA" id="ARBA00004173"/>
    </source>
</evidence>
<dbReference type="Proteomes" id="UP000308199">
    <property type="component" value="Unassembled WGS sequence"/>
</dbReference>
<comment type="caution">
    <text evidence="6">The sequence shown here is derived from an EMBL/GenBank/DDBJ whole genome shotgun (WGS) entry which is preliminary data.</text>
</comment>
<dbReference type="GO" id="GO:0003735">
    <property type="term" value="F:structural constituent of ribosome"/>
    <property type="evidence" value="ECO:0007669"/>
    <property type="project" value="InterPro"/>
</dbReference>
<accession>A0A4S4L5F0</accession>
<organism evidence="6 7">
    <name type="scientific">Phellinidium pouzarii</name>
    <dbReference type="NCBI Taxonomy" id="167371"/>
    <lineage>
        <taxon>Eukaryota</taxon>
        <taxon>Fungi</taxon>
        <taxon>Dikarya</taxon>
        <taxon>Basidiomycota</taxon>
        <taxon>Agaricomycotina</taxon>
        <taxon>Agaricomycetes</taxon>
        <taxon>Hymenochaetales</taxon>
        <taxon>Hymenochaetaceae</taxon>
        <taxon>Phellinidium</taxon>
    </lineage>
</organism>
<dbReference type="Gene3D" id="3.40.30.10">
    <property type="entry name" value="Glutaredoxin"/>
    <property type="match status" value="1"/>
</dbReference>
<dbReference type="PANTHER" id="PTHR13274:SF2">
    <property type="entry name" value="SMALL RIBOSOMAL SUBUNIT PROTEIN MS25"/>
    <property type="match status" value="1"/>
</dbReference>
<reference evidence="6 7" key="1">
    <citation type="submission" date="2019-02" db="EMBL/GenBank/DDBJ databases">
        <title>Genome sequencing of the rare red list fungi Phellinidium pouzarii.</title>
        <authorList>
            <person name="Buettner E."/>
            <person name="Kellner H."/>
        </authorList>
    </citation>
    <scope>NUCLEOTIDE SEQUENCE [LARGE SCALE GENOMIC DNA]</scope>
    <source>
        <strain evidence="6 7">DSM 108285</strain>
    </source>
</reference>
<dbReference type="AlphaFoldDB" id="A0A4S4L5F0"/>
<protein>
    <recommendedName>
        <fullName evidence="5">Ribosomal protein/NADH dehydrogenase domain-containing protein</fullName>
    </recommendedName>
</protein>
<keyword evidence="2" id="KW-0689">Ribosomal protein</keyword>
<proteinExistence type="predicted"/>
<keyword evidence="4" id="KW-0687">Ribonucleoprotein</keyword>
<keyword evidence="3" id="KW-0496">Mitochondrion</keyword>
<dbReference type="InterPro" id="IPR040049">
    <property type="entry name" value="Ribosomal_mS25/mL61"/>
</dbReference>
<dbReference type="InterPro" id="IPR007741">
    <property type="entry name" value="Ribosomal_mL43/mS25/NADH_DH"/>
</dbReference>
<evidence type="ECO:0000256" key="2">
    <source>
        <dbReference type="ARBA" id="ARBA00022980"/>
    </source>
</evidence>
<dbReference type="EMBL" id="SGPK01000311">
    <property type="protein sequence ID" value="THH04800.1"/>
    <property type="molecule type" value="Genomic_DNA"/>
</dbReference>
<dbReference type="GO" id="GO:1990904">
    <property type="term" value="C:ribonucleoprotein complex"/>
    <property type="evidence" value="ECO:0007669"/>
    <property type="project" value="UniProtKB-KW"/>
</dbReference>
<dbReference type="GO" id="GO:0005840">
    <property type="term" value="C:ribosome"/>
    <property type="evidence" value="ECO:0007669"/>
    <property type="project" value="UniProtKB-KW"/>
</dbReference>
<dbReference type="SMART" id="SM00916">
    <property type="entry name" value="L51_S25_CI-B8"/>
    <property type="match status" value="1"/>
</dbReference>